<accession>A0A6J7W835</accession>
<sequence>MPNIKLFASVDVDLDDFAFSVSNLGNETVKGFIMSIDEAMCDESFTVDVIKDLLVTYLPASRLLEVRDYIDKITVGGLAHWSNGHEKK</sequence>
<name>A0A6J7W835_9CAUD</name>
<reference evidence="1" key="1">
    <citation type="submission" date="2020-05" db="EMBL/GenBank/DDBJ databases">
        <authorList>
            <person name="Chiriac C."/>
            <person name="Salcher M."/>
            <person name="Ghai R."/>
            <person name="Kavagutti S V."/>
        </authorList>
    </citation>
    <scope>NUCLEOTIDE SEQUENCE</scope>
</reference>
<protein>
    <submittedName>
        <fullName evidence="1">Uncharacterized protein</fullName>
    </submittedName>
</protein>
<proteinExistence type="predicted"/>
<dbReference type="EMBL" id="LR798199">
    <property type="protein sequence ID" value="CAB5156034.1"/>
    <property type="molecule type" value="Genomic_DNA"/>
</dbReference>
<gene>
    <name evidence="1" type="ORF">UFOVP150_44</name>
</gene>
<organism evidence="1">
    <name type="scientific">uncultured Caudovirales phage</name>
    <dbReference type="NCBI Taxonomy" id="2100421"/>
    <lineage>
        <taxon>Viruses</taxon>
        <taxon>Duplodnaviria</taxon>
        <taxon>Heunggongvirae</taxon>
        <taxon>Uroviricota</taxon>
        <taxon>Caudoviricetes</taxon>
        <taxon>Peduoviridae</taxon>
        <taxon>Maltschvirus</taxon>
        <taxon>Maltschvirus maltsch</taxon>
    </lineage>
</organism>
<evidence type="ECO:0000313" key="1">
    <source>
        <dbReference type="EMBL" id="CAB5156034.1"/>
    </source>
</evidence>